<dbReference type="InterPro" id="IPR050271">
    <property type="entry name" value="UDP-glycosyltransferase"/>
</dbReference>
<protein>
    <recommendedName>
        <fullName evidence="2">glucuronosyltransferase</fullName>
        <ecNumber evidence="2">2.4.1.17</ecNumber>
    </recommendedName>
</protein>
<keyword evidence="9" id="KW-1185">Reference proteome</keyword>
<keyword evidence="3" id="KW-0328">Glycosyltransferase</keyword>
<evidence type="ECO:0000256" key="4">
    <source>
        <dbReference type="ARBA" id="ARBA00022679"/>
    </source>
</evidence>
<keyword evidence="4" id="KW-0808">Transferase</keyword>
<reference evidence="9" key="2">
    <citation type="journal article" date="2016" name="Sci. Rep.">
        <title>Dictyocaulus viviparus genome, variome and transcriptome elucidate lungworm biology and support future intervention.</title>
        <authorList>
            <person name="McNulty S.N."/>
            <person name="Strube C."/>
            <person name="Rosa B.A."/>
            <person name="Martin J.C."/>
            <person name="Tyagi R."/>
            <person name="Choi Y.J."/>
            <person name="Wang Q."/>
            <person name="Hallsworth Pepin K."/>
            <person name="Zhang X."/>
            <person name="Ozersky P."/>
            <person name="Wilson R.K."/>
            <person name="Sternberg P.W."/>
            <person name="Gasser R.B."/>
            <person name="Mitreva M."/>
        </authorList>
    </citation>
    <scope>NUCLEOTIDE SEQUENCE [LARGE SCALE GENOMIC DNA]</scope>
    <source>
        <strain evidence="9">HannoverDv2000</strain>
    </source>
</reference>
<keyword evidence="5 7" id="KW-0732">Signal</keyword>
<name>A0A0D8XEH7_DICVI</name>
<dbReference type="InterPro" id="IPR002213">
    <property type="entry name" value="UDP_glucos_trans"/>
</dbReference>
<dbReference type="PANTHER" id="PTHR48043:SF23">
    <property type="entry name" value="UDP-GLUCURONOSYLTRANSFERASE"/>
    <property type="match status" value="1"/>
</dbReference>
<accession>A0A0D8XEH7</accession>
<feature type="signal peptide" evidence="7">
    <location>
        <begin position="1"/>
        <end position="17"/>
    </location>
</feature>
<dbReference type="EC" id="2.4.1.17" evidence="2"/>
<comment type="catalytic activity">
    <reaction evidence="6">
        <text>glucuronate acceptor + UDP-alpha-D-glucuronate = acceptor beta-D-glucuronoside + UDP + H(+)</text>
        <dbReference type="Rhea" id="RHEA:21032"/>
        <dbReference type="ChEBI" id="CHEBI:15378"/>
        <dbReference type="ChEBI" id="CHEBI:58052"/>
        <dbReference type="ChEBI" id="CHEBI:58223"/>
        <dbReference type="ChEBI" id="CHEBI:132367"/>
        <dbReference type="ChEBI" id="CHEBI:132368"/>
        <dbReference type="EC" id="2.4.1.17"/>
    </reaction>
</comment>
<proteinExistence type="inferred from homology"/>
<dbReference type="PANTHER" id="PTHR48043">
    <property type="entry name" value="EG:EG0003.4 PROTEIN-RELATED"/>
    <property type="match status" value="1"/>
</dbReference>
<dbReference type="GO" id="GO:0015020">
    <property type="term" value="F:glucuronosyltransferase activity"/>
    <property type="evidence" value="ECO:0007669"/>
    <property type="project" value="UniProtKB-EC"/>
</dbReference>
<comment type="similarity">
    <text evidence="1">Belongs to the UDP-glycosyltransferase family.</text>
</comment>
<evidence type="ECO:0000256" key="1">
    <source>
        <dbReference type="ARBA" id="ARBA00009995"/>
    </source>
</evidence>
<evidence type="ECO:0000256" key="7">
    <source>
        <dbReference type="SAM" id="SignalP"/>
    </source>
</evidence>
<dbReference type="Gene3D" id="3.40.50.2000">
    <property type="entry name" value="Glycogen Phosphorylase B"/>
    <property type="match status" value="1"/>
</dbReference>
<dbReference type="EMBL" id="KN716715">
    <property type="protein sequence ID" value="KJH42069.1"/>
    <property type="molecule type" value="Genomic_DNA"/>
</dbReference>
<dbReference type="STRING" id="29172.A0A0D8XEH7"/>
<evidence type="ECO:0000256" key="2">
    <source>
        <dbReference type="ARBA" id="ARBA00012544"/>
    </source>
</evidence>
<evidence type="ECO:0000256" key="5">
    <source>
        <dbReference type="ARBA" id="ARBA00022729"/>
    </source>
</evidence>
<evidence type="ECO:0000313" key="9">
    <source>
        <dbReference type="Proteomes" id="UP000053766"/>
    </source>
</evidence>
<evidence type="ECO:0000313" key="8">
    <source>
        <dbReference type="EMBL" id="KJH42069.1"/>
    </source>
</evidence>
<reference evidence="8 9" key="1">
    <citation type="submission" date="2013-11" db="EMBL/GenBank/DDBJ databases">
        <title>Draft genome of the bovine lungworm Dictyocaulus viviparus.</title>
        <authorList>
            <person name="Mitreva M."/>
        </authorList>
    </citation>
    <scope>NUCLEOTIDE SEQUENCE [LARGE SCALE GENOMIC DNA]</scope>
    <source>
        <strain evidence="8 9">HannoverDv2000</strain>
    </source>
</reference>
<gene>
    <name evidence="8" type="ORF">DICVIV_11954</name>
</gene>
<feature type="chain" id="PRO_5002335557" description="glucuronosyltransferase" evidence="7">
    <location>
        <begin position="18"/>
        <end position="182"/>
    </location>
</feature>
<dbReference type="AlphaFoldDB" id="A0A0D8XEH7"/>
<dbReference type="OrthoDB" id="5865374at2759"/>
<organism evidence="8 9">
    <name type="scientific">Dictyocaulus viviparus</name>
    <name type="common">Bovine lungworm</name>
    <dbReference type="NCBI Taxonomy" id="29172"/>
    <lineage>
        <taxon>Eukaryota</taxon>
        <taxon>Metazoa</taxon>
        <taxon>Ecdysozoa</taxon>
        <taxon>Nematoda</taxon>
        <taxon>Chromadorea</taxon>
        <taxon>Rhabditida</taxon>
        <taxon>Rhabditina</taxon>
        <taxon>Rhabditomorpha</taxon>
        <taxon>Strongyloidea</taxon>
        <taxon>Metastrongylidae</taxon>
        <taxon>Dictyocaulus</taxon>
    </lineage>
</organism>
<sequence length="182" mass="20848">MKLLFVLSCALFAIIDAFKILVYSSPMGYSHMQFMGRIADILVEAGHDVTVLHPIWEPKHLKAVSESAKQILIDLPMTLKAEFQPVQMNLWDRNSLSISQQLRMFANHTKRQLSACEVVLKDEKIMSRLLNERFDAGITEILGDCGFGIFEATPIFRLWLEKIESNQSKEGFREDHTMMTSQ</sequence>
<evidence type="ECO:0000256" key="6">
    <source>
        <dbReference type="ARBA" id="ARBA00047475"/>
    </source>
</evidence>
<dbReference type="Proteomes" id="UP000053766">
    <property type="component" value="Unassembled WGS sequence"/>
</dbReference>
<dbReference type="Pfam" id="PF00201">
    <property type="entry name" value="UDPGT"/>
    <property type="match status" value="1"/>
</dbReference>
<dbReference type="SUPFAM" id="SSF53756">
    <property type="entry name" value="UDP-Glycosyltransferase/glycogen phosphorylase"/>
    <property type="match status" value="1"/>
</dbReference>
<evidence type="ECO:0000256" key="3">
    <source>
        <dbReference type="ARBA" id="ARBA00022676"/>
    </source>
</evidence>